<evidence type="ECO:0000313" key="4">
    <source>
        <dbReference type="EMBL" id="GAA94466.1"/>
    </source>
</evidence>
<keyword evidence="3" id="KW-0378">Hydrolase</keyword>
<accession>G7DV56</accession>
<name>G7DV56_MIXOS</name>
<dbReference type="GO" id="GO:0052840">
    <property type="term" value="F:inositol diphosphate tetrakisphosphate diphosphatase activity"/>
    <property type="evidence" value="ECO:0007669"/>
    <property type="project" value="TreeGrafter"/>
</dbReference>
<dbReference type="FunFam" id="3.90.190.10:FF:000035">
    <property type="entry name" value="Tyrosine phosphatase, putative"/>
    <property type="match status" value="1"/>
</dbReference>
<dbReference type="PRINTS" id="PR01911">
    <property type="entry name" value="PFDSPHPHTASE"/>
</dbReference>
<dbReference type="Proteomes" id="UP000009131">
    <property type="component" value="Unassembled WGS sequence"/>
</dbReference>
<keyword evidence="5" id="KW-1185">Reference proteome</keyword>
<protein>
    <recommendedName>
        <fullName evidence="6">Tyrosine specific protein phosphatases domain-containing protein</fullName>
    </recommendedName>
</protein>
<dbReference type="EMBL" id="BABT02000035">
    <property type="protein sequence ID" value="GAA94466.1"/>
    <property type="molecule type" value="Genomic_DNA"/>
</dbReference>
<evidence type="ECO:0008006" key="6">
    <source>
        <dbReference type="Google" id="ProtNLM"/>
    </source>
</evidence>
<dbReference type="RefSeq" id="XP_014564887.1">
    <property type="nucleotide sequence ID" value="XM_014709401.1"/>
</dbReference>
<dbReference type="PANTHER" id="PTHR31126:SF74">
    <property type="entry name" value="TYROSINE-PROTEIN PHOSPHATASE-LIKE PROTEIN OCA2"/>
    <property type="match status" value="1"/>
</dbReference>
<dbReference type="InterPro" id="IPR004861">
    <property type="entry name" value="Siw14-like"/>
</dbReference>
<organism evidence="4 5">
    <name type="scientific">Mixia osmundae (strain CBS 9802 / IAM 14324 / JCM 22182 / KY 12970)</name>
    <dbReference type="NCBI Taxonomy" id="764103"/>
    <lineage>
        <taxon>Eukaryota</taxon>
        <taxon>Fungi</taxon>
        <taxon>Dikarya</taxon>
        <taxon>Basidiomycota</taxon>
        <taxon>Pucciniomycotina</taxon>
        <taxon>Mixiomycetes</taxon>
        <taxon>Mixiales</taxon>
        <taxon>Mixiaceae</taxon>
        <taxon>Mixia</taxon>
    </lineage>
</organism>
<dbReference type="Pfam" id="PF03162">
    <property type="entry name" value="Y_phosphatase2"/>
    <property type="match status" value="1"/>
</dbReference>
<evidence type="ECO:0000256" key="1">
    <source>
        <dbReference type="ARBA" id="ARBA00004496"/>
    </source>
</evidence>
<dbReference type="AlphaFoldDB" id="G7DV56"/>
<evidence type="ECO:0000256" key="3">
    <source>
        <dbReference type="ARBA" id="ARBA00022801"/>
    </source>
</evidence>
<dbReference type="GO" id="GO:0005737">
    <property type="term" value="C:cytoplasm"/>
    <property type="evidence" value="ECO:0007669"/>
    <property type="project" value="UniProtKB-SubCell"/>
</dbReference>
<comment type="caution">
    <text evidence="4">The sequence shown here is derived from an EMBL/GenBank/DDBJ whole genome shotgun (WGS) entry which is preliminary data.</text>
</comment>
<dbReference type="OMA" id="MPLNYSF"/>
<dbReference type="InterPro" id="IPR020428">
    <property type="entry name" value="PFA-DSPs"/>
</dbReference>
<dbReference type="GO" id="GO:0016791">
    <property type="term" value="F:phosphatase activity"/>
    <property type="evidence" value="ECO:0007669"/>
    <property type="project" value="InterPro"/>
</dbReference>
<dbReference type="STRING" id="764103.G7DV56"/>
<sequence length="186" mass="21160">MTVSEEDEVRMRTSKTLPSLVPPLNFGLVVAGVFRSGHPNRQNFEFLDTLGLRSIMYLADETYRSDTSNWATARGLKIMHFRMEQIKEPWGEIDEAMMAEAVSFCLDTRNLPLLVHCNKGKSRVGLLCAILRRVQGISLTSAYDEFSRFFGAAREGRAHDLECIETFNVSSVMYDPQYKPTWLLQG</sequence>
<reference evidence="4 5" key="2">
    <citation type="journal article" date="2012" name="Open Biol.">
        <title>Characteristics of nucleosomes and linker DNA regions on the genome of the basidiomycete Mixia osmundae revealed by mono- and dinucleosome mapping.</title>
        <authorList>
            <person name="Nishida H."/>
            <person name="Kondo S."/>
            <person name="Matsumoto T."/>
            <person name="Suzuki Y."/>
            <person name="Yoshikawa H."/>
            <person name="Taylor T.D."/>
            <person name="Sugiyama J."/>
        </authorList>
    </citation>
    <scope>NUCLEOTIDE SEQUENCE [LARGE SCALE GENOMIC DNA]</scope>
    <source>
        <strain evidence="5">CBS 9802 / IAM 14324 / JCM 22182 / KY 12970</strain>
    </source>
</reference>
<dbReference type="Gene3D" id="3.90.190.10">
    <property type="entry name" value="Protein tyrosine phosphatase superfamily"/>
    <property type="match status" value="1"/>
</dbReference>
<comment type="subcellular location">
    <subcellularLocation>
        <location evidence="1">Cytoplasm</location>
    </subcellularLocation>
</comment>
<dbReference type="OrthoDB" id="6375174at2759"/>
<dbReference type="PANTHER" id="PTHR31126">
    <property type="entry name" value="TYROSINE-PROTEIN PHOSPHATASE"/>
    <property type="match status" value="1"/>
</dbReference>
<proteinExistence type="predicted"/>
<reference evidence="4 5" key="1">
    <citation type="journal article" date="2011" name="J. Gen. Appl. Microbiol.">
        <title>Draft genome sequencing of the enigmatic basidiomycete Mixia osmundae.</title>
        <authorList>
            <person name="Nishida H."/>
            <person name="Nagatsuka Y."/>
            <person name="Sugiyama J."/>
        </authorList>
    </citation>
    <scope>NUCLEOTIDE SEQUENCE [LARGE SCALE GENOMIC DNA]</scope>
    <source>
        <strain evidence="5">CBS 9802 / IAM 14324 / JCM 22182 / KY 12970</strain>
    </source>
</reference>
<evidence type="ECO:0000313" key="5">
    <source>
        <dbReference type="Proteomes" id="UP000009131"/>
    </source>
</evidence>
<dbReference type="InParanoid" id="G7DV56"/>
<evidence type="ECO:0000256" key="2">
    <source>
        <dbReference type="ARBA" id="ARBA00022490"/>
    </source>
</evidence>
<dbReference type="SUPFAM" id="SSF52799">
    <property type="entry name" value="(Phosphotyrosine protein) phosphatases II"/>
    <property type="match status" value="1"/>
</dbReference>
<keyword evidence="2" id="KW-0963">Cytoplasm</keyword>
<gene>
    <name evidence="4" type="primary">Mo01118</name>
    <name evidence="4" type="ORF">E5Q_01118</name>
</gene>
<dbReference type="HOGENOM" id="CLU_047845_5_1_1"/>
<dbReference type="eggNOG" id="KOG1572">
    <property type="taxonomic scope" value="Eukaryota"/>
</dbReference>
<dbReference type="InterPro" id="IPR029021">
    <property type="entry name" value="Prot-tyrosine_phosphatase-like"/>
</dbReference>